<sequence length="338" mass="39338">MKATSLDEVYASVNAEAKTIYVVPLIRYSHKKSDYLYLLYQDLIESDRYQIESISIFNHVKLIFGALINKNVILHYHWLEFQDFKSLAGMPWKMACIFLFKIFGGNIVWTLHNEFPHDQKYLELHQFLHRRMAKWADALHVHCQKAVDIMSHRLRAPKSKFHLVPHPDFPAMPSDKKTGIAKINEKFDCTLSPDISNILMFGNISRYKQIEEVARIVTDLDTPCNLLIVGPVKKGNQDLYEELKELAEQNKRIVLIPHFIDEEEVPWFYHASDICVFNYREILSSGGYHMAQAYDKLIIAPDMGCLSEEVHHPNVHLFHRQDGLKALLNVHLKALQEQ</sequence>
<keyword evidence="2" id="KW-1185">Reference proteome</keyword>
<dbReference type="Proteomes" id="UP000317557">
    <property type="component" value="Unassembled WGS sequence"/>
</dbReference>
<dbReference type="AlphaFoldDB" id="A0A521AGP5"/>
<dbReference type="GO" id="GO:0016740">
    <property type="term" value="F:transferase activity"/>
    <property type="evidence" value="ECO:0007669"/>
    <property type="project" value="UniProtKB-KW"/>
</dbReference>
<dbReference type="Pfam" id="PF13692">
    <property type="entry name" value="Glyco_trans_1_4"/>
    <property type="match status" value="1"/>
</dbReference>
<evidence type="ECO:0000313" key="2">
    <source>
        <dbReference type="Proteomes" id="UP000317557"/>
    </source>
</evidence>
<keyword evidence="1" id="KW-0808">Transferase</keyword>
<dbReference type="SUPFAM" id="SSF53756">
    <property type="entry name" value="UDP-Glycosyltransferase/glycogen phosphorylase"/>
    <property type="match status" value="1"/>
</dbReference>
<gene>
    <name evidence="1" type="ORF">SAMN06265219_101118</name>
</gene>
<dbReference type="Gene3D" id="3.40.50.2000">
    <property type="entry name" value="Glycogen Phosphorylase B"/>
    <property type="match status" value="1"/>
</dbReference>
<reference evidence="1 2" key="1">
    <citation type="submission" date="2017-05" db="EMBL/GenBank/DDBJ databases">
        <authorList>
            <person name="Varghese N."/>
            <person name="Submissions S."/>
        </authorList>
    </citation>
    <scope>NUCLEOTIDE SEQUENCE [LARGE SCALE GENOMIC DNA]</scope>
    <source>
        <strain evidence="1 2">DSM 21985</strain>
    </source>
</reference>
<accession>A0A521AGP5</accession>
<dbReference type="EMBL" id="FXTP01000001">
    <property type="protein sequence ID" value="SMO33984.1"/>
    <property type="molecule type" value="Genomic_DNA"/>
</dbReference>
<protein>
    <submittedName>
        <fullName evidence="1">Glycosyltransferase involved in cell wall bisynthesis</fullName>
    </submittedName>
</protein>
<name>A0A521AGP5_9BACT</name>
<organism evidence="1 2">
    <name type="scientific">Gracilimonas mengyeensis</name>
    <dbReference type="NCBI Taxonomy" id="1302730"/>
    <lineage>
        <taxon>Bacteria</taxon>
        <taxon>Pseudomonadati</taxon>
        <taxon>Balneolota</taxon>
        <taxon>Balneolia</taxon>
        <taxon>Balneolales</taxon>
        <taxon>Balneolaceae</taxon>
        <taxon>Gracilimonas</taxon>
    </lineage>
</organism>
<dbReference type="RefSeq" id="WP_142452649.1">
    <property type="nucleotide sequence ID" value="NZ_FXTP01000001.1"/>
</dbReference>
<evidence type="ECO:0000313" key="1">
    <source>
        <dbReference type="EMBL" id="SMO33984.1"/>
    </source>
</evidence>
<proteinExistence type="predicted"/>
<dbReference type="OrthoDB" id="9765330at2"/>